<evidence type="ECO:0008006" key="2">
    <source>
        <dbReference type="Google" id="ProtNLM"/>
    </source>
</evidence>
<evidence type="ECO:0000313" key="1">
    <source>
        <dbReference type="EMBL" id="KKL46170.1"/>
    </source>
</evidence>
<protein>
    <recommendedName>
        <fullName evidence="2">Exosome protein</fullName>
    </recommendedName>
</protein>
<reference evidence="1" key="1">
    <citation type="journal article" date="2015" name="Nature">
        <title>Complex archaea that bridge the gap between prokaryotes and eukaryotes.</title>
        <authorList>
            <person name="Spang A."/>
            <person name="Saw J.H."/>
            <person name="Jorgensen S.L."/>
            <person name="Zaremba-Niedzwiedzka K."/>
            <person name="Martijn J."/>
            <person name="Lind A.E."/>
            <person name="van Eijk R."/>
            <person name="Schleper C."/>
            <person name="Guy L."/>
            <person name="Ettema T.J."/>
        </authorList>
    </citation>
    <scope>NUCLEOTIDE SEQUENCE</scope>
</reference>
<dbReference type="InterPro" id="IPR022803">
    <property type="entry name" value="Ribosomal_uL5_dom_sf"/>
</dbReference>
<gene>
    <name evidence="1" type="ORF">LCGC14_2348240</name>
</gene>
<dbReference type="Pfam" id="PF01877">
    <property type="entry name" value="RNA_binding"/>
    <property type="match status" value="1"/>
</dbReference>
<proteinExistence type="predicted"/>
<dbReference type="AlphaFoldDB" id="A0A0F9EML0"/>
<sequence length="142" mass="16607">MNPKIEVTIDVIVHATEDITKIFNAFEELFQIKQKKFNIQNLKGHFDNPITTLQAKLTKKDAKSFVEKLVSDLPKYQQQELLESLEERIHNSAFHLRLDKQKLVVGQLDLRDKDPVKVKIFTPIYNKKDTTKIYSELLKVNN</sequence>
<organism evidence="1">
    <name type="scientific">marine sediment metagenome</name>
    <dbReference type="NCBI Taxonomy" id="412755"/>
    <lineage>
        <taxon>unclassified sequences</taxon>
        <taxon>metagenomes</taxon>
        <taxon>ecological metagenomes</taxon>
    </lineage>
</organism>
<dbReference type="Gene3D" id="3.30.1440.10">
    <property type="match status" value="1"/>
</dbReference>
<name>A0A0F9EML0_9ZZZZ</name>
<dbReference type="InterPro" id="IPR002739">
    <property type="entry name" value="PAB1135-like"/>
</dbReference>
<dbReference type="SUPFAM" id="SSF55282">
    <property type="entry name" value="RL5-like"/>
    <property type="match status" value="1"/>
</dbReference>
<accession>A0A0F9EML0</accession>
<dbReference type="PANTHER" id="PTHR38816:SF1">
    <property type="entry name" value="EXOSOME SUBUNIT"/>
    <property type="match status" value="1"/>
</dbReference>
<comment type="caution">
    <text evidence="1">The sequence shown here is derived from an EMBL/GenBank/DDBJ whole genome shotgun (WGS) entry which is preliminary data.</text>
</comment>
<dbReference type="PANTHER" id="PTHR38816">
    <property type="entry name" value="EXOSOME SUBUNIT, DUF54 FAMILY-RELATED"/>
    <property type="match status" value="1"/>
</dbReference>
<dbReference type="EMBL" id="LAZR01034132">
    <property type="protein sequence ID" value="KKL46170.1"/>
    <property type="molecule type" value="Genomic_DNA"/>
</dbReference>